<evidence type="ECO:0000256" key="6">
    <source>
        <dbReference type="ARBA" id="ARBA00022692"/>
    </source>
</evidence>
<feature type="domain" description="Glycosyl transferase family 51" evidence="13">
    <location>
        <begin position="58"/>
        <end position="221"/>
    </location>
</feature>
<comment type="function">
    <text evidence="12">Peptidoglycan polymerase that catalyzes glycan chain elongation from lipid-linked precursors.</text>
</comment>
<dbReference type="GO" id="GO:0009274">
    <property type="term" value="C:peptidoglycan-based cell wall"/>
    <property type="evidence" value="ECO:0007669"/>
    <property type="project" value="InterPro"/>
</dbReference>
<evidence type="ECO:0000256" key="2">
    <source>
        <dbReference type="ARBA" id="ARBA00022475"/>
    </source>
</evidence>
<evidence type="ECO:0000256" key="11">
    <source>
        <dbReference type="ARBA" id="ARBA00023316"/>
    </source>
</evidence>
<evidence type="ECO:0000256" key="3">
    <source>
        <dbReference type="ARBA" id="ARBA00022519"/>
    </source>
</evidence>
<dbReference type="PANTHER" id="PTHR30400:SF0">
    <property type="entry name" value="BIOSYNTHETIC PEPTIDOGLYCAN TRANSGLYCOSYLASE"/>
    <property type="match status" value="1"/>
</dbReference>
<dbReference type="GO" id="GO:0008955">
    <property type="term" value="F:peptidoglycan glycosyltransferase activity"/>
    <property type="evidence" value="ECO:0007669"/>
    <property type="project" value="UniProtKB-UniRule"/>
</dbReference>
<dbReference type="InterPro" id="IPR011812">
    <property type="entry name" value="Pep_trsgly"/>
</dbReference>
<dbReference type="AlphaFoldDB" id="A0A5J6PXG5"/>
<keyword evidence="5 12" id="KW-0808">Transferase</keyword>
<dbReference type="GO" id="GO:0009252">
    <property type="term" value="P:peptidoglycan biosynthetic process"/>
    <property type="evidence" value="ECO:0007669"/>
    <property type="project" value="UniProtKB-UniRule"/>
</dbReference>
<reference evidence="14 15" key="1">
    <citation type="submission" date="2018-08" db="EMBL/GenBank/DDBJ databases">
        <title>Neisseria zalophi ATCC BAA-2455 complete genome.</title>
        <authorList>
            <person name="Veseli I.A."/>
            <person name="Buttler R."/>
            <person name="Mascarenhas dos Santos A.C."/>
            <person name="Pombert J.-F."/>
        </authorList>
    </citation>
    <scope>NUCLEOTIDE SEQUENCE [LARGE SCALE GENOMIC DNA]</scope>
    <source>
        <strain evidence="14 15">ATCC BAA-2455</strain>
    </source>
</reference>
<keyword evidence="8 12" id="KW-0573">Peptidoglycan synthesis</keyword>
<dbReference type="GO" id="GO:0005886">
    <property type="term" value="C:plasma membrane"/>
    <property type="evidence" value="ECO:0007669"/>
    <property type="project" value="UniProtKB-SubCell"/>
</dbReference>
<keyword evidence="2 12" id="KW-1003">Cell membrane</keyword>
<dbReference type="OrthoDB" id="9766909at2"/>
<dbReference type="GO" id="GO:0016763">
    <property type="term" value="F:pentosyltransferase activity"/>
    <property type="evidence" value="ECO:0007669"/>
    <property type="project" value="InterPro"/>
</dbReference>
<comment type="subcellular location">
    <subcellularLocation>
        <location evidence="1 12">Cell inner membrane</location>
        <topology evidence="1 12">Single-pass membrane protein</topology>
    </subcellularLocation>
</comment>
<evidence type="ECO:0000256" key="1">
    <source>
        <dbReference type="ARBA" id="ARBA00004377"/>
    </source>
</evidence>
<dbReference type="InterPro" id="IPR036950">
    <property type="entry name" value="PBP_transglycosylase"/>
</dbReference>
<evidence type="ECO:0000256" key="5">
    <source>
        <dbReference type="ARBA" id="ARBA00022679"/>
    </source>
</evidence>
<comment type="catalytic activity">
    <reaction evidence="12">
        <text>[GlcNAc-(1-&gt;4)-Mur2Ac(oyl-L-Ala-gamma-D-Glu-L-Lys-D-Ala-D-Ala)](n)-di-trans,octa-cis-undecaprenyl diphosphate + beta-D-GlcNAc-(1-&gt;4)-Mur2Ac(oyl-L-Ala-gamma-D-Glu-L-Lys-D-Ala-D-Ala)-di-trans,octa-cis-undecaprenyl diphosphate = [GlcNAc-(1-&gt;4)-Mur2Ac(oyl-L-Ala-gamma-D-Glu-L-Lys-D-Ala-D-Ala)](n+1)-di-trans,octa-cis-undecaprenyl diphosphate + di-trans,octa-cis-undecaprenyl diphosphate + H(+)</text>
        <dbReference type="Rhea" id="RHEA:23708"/>
        <dbReference type="Rhea" id="RHEA-COMP:9602"/>
        <dbReference type="Rhea" id="RHEA-COMP:9603"/>
        <dbReference type="ChEBI" id="CHEBI:15378"/>
        <dbReference type="ChEBI" id="CHEBI:58405"/>
        <dbReference type="ChEBI" id="CHEBI:60033"/>
        <dbReference type="ChEBI" id="CHEBI:78435"/>
        <dbReference type="EC" id="2.4.99.28"/>
    </reaction>
</comment>
<dbReference type="NCBIfam" id="TIGR02070">
    <property type="entry name" value="mono_pep_trsgly"/>
    <property type="match status" value="1"/>
</dbReference>
<dbReference type="InterPro" id="IPR001264">
    <property type="entry name" value="Glyco_trans_51"/>
</dbReference>
<evidence type="ECO:0000256" key="9">
    <source>
        <dbReference type="ARBA" id="ARBA00022989"/>
    </source>
</evidence>
<proteinExistence type="inferred from homology"/>
<comment type="pathway">
    <text evidence="12">Cell wall biogenesis; peptidoglycan biosynthesis.</text>
</comment>
<evidence type="ECO:0000256" key="4">
    <source>
        <dbReference type="ARBA" id="ARBA00022676"/>
    </source>
</evidence>
<dbReference type="KEGG" id="nzl:D0T92_02930"/>
<keyword evidence="3 12" id="KW-0997">Cell inner membrane</keyword>
<dbReference type="GO" id="GO:0008360">
    <property type="term" value="P:regulation of cell shape"/>
    <property type="evidence" value="ECO:0007669"/>
    <property type="project" value="UniProtKB-KW"/>
</dbReference>
<evidence type="ECO:0000256" key="10">
    <source>
        <dbReference type="ARBA" id="ARBA00023136"/>
    </source>
</evidence>
<evidence type="ECO:0000256" key="12">
    <source>
        <dbReference type="HAMAP-Rule" id="MF_00766"/>
    </source>
</evidence>
<dbReference type="EC" id="2.4.99.28" evidence="12"/>
<organism evidence="14 15">
    <name type="scientific">Neisseria zalophi</name>
    <dbReference type="NCBI Taxonomy" id="640030"/>
    <lineage>
        <taxon>Bacteria</taxon>
        <taxon>Pseudomonadati</taxon>
        <taxon>Pseudomonadota</taxon>
        <taxon>Betaproteobacteria</taxon>
        <taxon>Neisseriales</taxon>
        <taxon>Neisseriaceae</taxon>
        <taxon>Neisseria</taxon>
    </lineage>
</organism>
<keyword evidence="7 12" id="KW-0133">Cell shape</keyword>
<dbReference type="Proteomes" id="UP000325713">
    <property type="component" value="Chromosome"/>
</dbReference>
<keyword evidence="11 12" id="KW-0961">Cell wall biogenesis/degradation</keyword>
<dbReference type="PANTHER" id="PTHR30400">
    <property type="entry name" value="MONOFUNCTIONAL BIOSYNTHETIC PEPTIDOGLYCAN TRANSGLYCOSYLASE"/>
    <property type="match status" value="1"/>
</dbReference>
<dbReference type="UniPathway" id="UPA00219"/>
<dbReference type="Pfam" id="PF00912">
    <property type="entry name" value="Transgly"/>
    <property type="match status" value="1"/>
</dbReference>
<keyword evidence="15" id="KW-1185">Reference proteome</keyword>
<accession>A0A5J6PXG5</accession>
<evidence type="ECO:0000259" key="13">
    <source>
        <dbReference type="Pfam" id="PF00912"/>
    </source>
</evidence>
<sequence length="231" mass="26450">MRVFKWLVALPFAVFILFNAYVYGSIITYRAVAPNQTAFMRMRIQSFSEQGKDIALDYRWVPYHQISVNLKKALIASEDARFAAHSGFDWDGIRHAFERNQRSGKIRGGGSTISQQLAKNLFLNESRSYWRKAEEAAITAMMEATTDKDRIFELYLNSIEWGYGIFGAEAASQHFYKKPVVKLTKQQAAQLAARVPRPLYYVEHPRDKSLRARTNIILKRMGSATLPDTGE</sequence>
<evidence type="ECO:0000313" key="15">
    <source>
        <dbReference type="Proteomes" id="UP000325713"/>
    </source>
</evidence>
<keyword evidence="6 12" id="KW-0812">Transmembrane</keyword>
<dbReference type="Gene3D" id="1.10.3810.10">
    <property type="entry name" value="Biosynthetic peptidoglycan transglycosylase-like"/>
    <property type="match status" value="1"/>
</dbReference>
<dbReference type="SUPFAM" id="SSF53955">
    <property type="entry name" value="Lysozyme-like"/>
    <property type="match status" value="1"/>
</dbReference>
<comment type="similarity">
    <text evidence="12">Belongs to the glycosyltransferase 51 family.</text>
</comment>
<protein>
    <recommendedName>
        <fullName evidence="12">Biosynthetic peptidoglycan transglycosylase</fullName>
        <ecNumber evidence="12">2.4.99.28</ecNumber>
    </recommendedName>
    <alternativeName>
        <fullName evidence="12">Glycan polymerase</fullName>
    </alternativeName>
    <alternativeName>
        <fullName evidence="12">Peptidoglycan glycosyltransferase MtgA</fullName>
        <shortName evidence="12">PGT</shortName>
    </alternativeName>
</protein>
<dbReference type="EMBL" id="CP031700">
    <property type="protein sequence ID" value="QEY25592.1"/>
    <property type="molecule type" value="Genomic_DNA"/>
</dbReference>
<dbReference type="HAMAP" id="MF_00766">
    <property type="entry name" value="PGT_MtgA"/>
    <property type="match status" value="1"/>
</dbReference>
<gene>
    <name evidence="12 14" type="primary">mtgA</name>
    <name evidence="14" type="ORF">D0T92_02930</name>
</gene>
<dbReference type="GO" id="GO:0071555">
    <property type="term" value="P:cell wall organization"/>
    <property type="evidence" value="ECO:0007669"/>
    <property type="project" value="UniProtKB-KW"/>
</dbReference>
<keyword evidence="10 12" id="KW-0472">Membrane</keyword>
<evidence type="ECO:0000313" key="14">
    <source>
        <dbReference type="EMBL" id="QEY25592.1"/>
    </source>
</evidence>
<evidence type="ECO:0000256" key="8">
    <source>
        <dbReference type="ARBA" id="ARBA00022984"/>
    </source>
</evidence>
<keyword evidence="9 12" id="KW-1133">Transmembrane helix</keyword>
<dbReference type="InterPro" id="IPR023346">
    <property type="entry name" value="Lysozyme-like_dom_sf"/>
</dbReference>
<name>A0A5J6PXG5_9NEIS</name>
<keyword evidence="4 12" id="KW-0328">Glycosyltransferase</keyword>
<dbReference type="RefSeq" id="WP_151050053.1">
    <property type="nucleotide sequence ID" value="NZ_CP031700.1"/>
</dbReference>
<evidence type="ECO:0000256" key="7">
    <source>
        <dbReference type="ARBA" id="ARBA00022960"/>
    </source>
</evidence>